<keyword evidence="3" id="KW-0238">DNA-binding</keyword>
<evidence type="ECO:0000256" key="4">
    <source>
        <dbReference type="ARBA" id="ARBA00023163"/>
    </source>
</evidence>
<dbReference type="PANTHER" id="PTHR43133">
    <property type="entry name" value="RNA POLYMERASE ECF-TYPE SIGMA FACTO"/>
    <property type="match status" value="1"/>
</dbReference>
<proteinExistence type="predicted"/>
<sequence length="92" mass="10906">MYQPLQIKKATAAEEQFTALYQLYAPRLFTYLRLHLRSQEDAEDVLVDIFMACLEKPSFQDLSEPQQAKWLWRVARNKLVDVYRQKSTRGPL</sequence>
<dbReference type="GO" id="GO:0016987">
    <property type="term" value="F:sigma factor activity"/>
    <property type="evidence" value="ECO:0007669"/>
    <property type="project" value="UniProtKB-KW"/>
</dbReference>
<dbReference type="EMBL" id="BKZW01000001">
    <property type="protein sequence ID" value="GER88758.1"/>
    <property type="molecule type" value="Genomic_DNA"/>
</dbReference>
<dbReference type="GO" id="GO:0003677">
    <property type="term" value="F:DNA binding"/>
    <property type="evidence" value="ECO:0007669"/>
    <property type="project" value="UniProtKB-KW"/>
</dbReference>
<dbReference type="RefSeq" id="WP_151756619.1">
    <property type="nucleotide sequence ID" value="NZ_BKZW01000001.1"/>
</dbReference>
<dbReference type="Gene3D" id="1.10.1740.10">
    <property type="match status" value="1"/>
</dbReference>
<evidence type="ECO:0000256" key="2">
    <source>
        <dbReference type="ARBA" id="ARBA00023082"/>
    </source>
</evidence>
<dbReference type="InterPro" id="IPR007627">
    <property type="entry name" value="RNA_pol_sigma70_r2"/>
</dbReference>
<feature type="domain" description="RNA polymerase sigma-70 region 2" evidence="5">
    <location>
        <begin position="20"/>
        <end position="87"/>
    </location>
</feature>
<dbReference type="AlphaFoldDB" id="A0A5J4KGJ1"/>
<dbReference type="PANTHER" id="PTHR43133:SF8">
    <property type="entry name" value="RNA POLYMERASE SIGMA FACTOR HI_1459-RELATED"/>
    <property type="match status" value="1"/>
</dbReference>
<protein>
    <recommendedName>
        <fullName evidence="5">RNA polymerase sigma-70 region 2 domain-containing protein</fullName>
    </recommendedName>
</protein>
<comment type="caution">
    <text evidence="6">The sequence shown here is derived from an EMBL/GenBank/DDBJ whole genome shotgun (WGS) entry which is preliminary data.</text>
</comment>
<keyword evidence="7" id="KW-1185">Reference proteome</keyword>
<dbReference type="Proteomes" id="UP000326912">
    <property type="component" value="Unassembled WGS sequence"/>
</dbReference>
<evidence type="ECO:0000256" key="3">
    <source>
        <dbReference type="ARBA" id="ARBA00023125"/>
    </source>
</evidence>
<keyword evidence="2" id="KW-0731">Sigma factor</keyword>
<dbReference type="SUPFAM" id="SSF88946">
    <property type="entry name" value="Sigma2 domain of RNA polymerase sigma factors"/>
    <property type="match status" value="1"/>
</dbReference>
<evidence type="ECO:0000313" key="7">
    <source>
        <dbReference type="Proteomes" id="UP000326912"/>
    </source>
</evidence>
<keyword evidence="1" id="KW-0805">Transcription regulation</keyword>
<dbReference type="InterPro" id="IPR039425">
    <property type="entry name" value="RNA_pol_sigma-70-like"/>
</dbReference>
<organism evidence="6 7">
    <name type="scientific">Dictyobacter vulcani</name>
    <dbReference type="NCBI Taxonomy" id="2607529"/>
    <lineage>
        <taxon>Bacteria</taxon>
        <taxon>Bacillati</taxon>
        <taxon>Chloroflexota</taxon>
        <taxon>Ktedonobacteria</taxon>
        <taxon>Ktedonobacterales</taxon>
        <taxon>Dictyobacteraceae</taxon>
        <taxon>Dictyobacter</taxon>
    </lineage>
</organism>
<name>A0A5J4KGJ1_9CHLR</name>
<evidence type="ECO:0000259" key="5">
    <source>
        <dbReference type="Pfam" id="PF04542"/>
    </source>
</evidence>
<reference evidence="6 7" key="1">
    <citation type="submission" date="2019-10" db="EMBL/GenBank/DDBJ databases">
        <title>Dictyobacter vulcani sp. nov., within the class Ktedonobacteria, isolated from soil of volcanic Mt. Zao.</title>
        <authorList>
            <person name="Zheng Y."/>
            <person name="Wang C.M."/>
            <person name="Sakai Y."/>
            <person name="Abe K."/>
            <person name="Yokota A."/>
            <person name="Yabe S."/>
        </authorList>
    </citation>
    <scope>NUCLEOTIDE SEQUENCE [LARGE SCALE GENOMIC DNA]</scope>
    <source>
        <strain evidence="6 7">W12</strain>
    </source>
</reference>
<gene>
    <name evidence="6" type="ORF">KDW_29200</name>
</gene>
<dbReference type="InterPro" id="IPR013325">
    <property type="entry name" value="RNA_pol_sigma_r2"/>
</dbReference>
<accession>A0A5J4KGJ1</accession>
<dbReference type="Pfam" id="PF04542">
    <property type="entry name" value="Sigma70_r2"/>
    <property type="match status" value="1"/>
</dbReference>
<dbReference type="GO" id="GO:0006352">
    <property type="term" value="P:DNA-templated transcription initiation"/>
    <property type="evidence" value="ECO:0007669"/>
    <property type="project" value="InterPro"/>
</dbReference>
<evidence type="ECO:0000313" key="6">
    <source>
        <dbReference type="EMBL" id="GER88758.1"/>
    </source>
</evidence>
<evidence type="ECO:0000256" key="1">
    <source>
        <dbReference type="ARBA" id="ARBA00023015"/>
    </source>
</evidence>
<keyword evidence="4" id="KW-0804">Transcription</keyword>